<comment type="function">
    <text evidence="4">Negatively regulates transcription of bacterial ribonucleotide reductase nrd genes and operons by binding to NrdR-boxes.</text>
</comment>
<feature type="domain" description="ATP-cone" evidence="6">
    <location>
        <begin position="20"/>
        <end position="110"/>
    </location>
</feature>
<proteinExistence type="inferred from homology"/>
<keyword evidence="2" id="KW-0862">Zinc</keyword>
<dbReference type="GO" id="GO:0008270">
    <property type="term" value="F:zinc ion binding"/>
    <property type="evidence" value="ECO:0007669"/>
    <property type="project" value="UniProtKB-KW"/>
</dbReference>
<keyword evidence="4" id="KW-0678">Repressor</keyword>
<dbReference type="PANTHER" id="PTHR30455:SF2">
    <property type="entry name" value="TRANSCRIPTIONAL REPRESSOR NRDR"/>
    <property type="match status" value="1"/>
</dbReference>
<keyword evidence="4" id="KW-0805">Transcription regulation</keyword>
<evidence type="ECO:0000313" key="8">
    <source>
        <dbReference type="Proteomes" id="UP000005801"/>
    </source>
</evidence>
<dbReference type="InterPro" id="IPR003796">
    <property type="entry name" value="RNR_NrdR-like"/>
</dbReference>
<reference evidence="7 8" key="1">
    <citation type="submission" date="2007-06" db="EMBL/GenBank/DDBJ databases">
        <authorList>
            <person name="Shimkets L."/>
            <person name="Ferriera S."/>
            <person name="Johnson J."/>
            <person name="Kravitz S."/>
            <person name="Beeson K."/>
            <person name="Sutton G."/>
            <person name="Rogers Y.-H."/>
            <person name="Friedman R."/>
            <person name="Frazier M."/>
            <person name="Venter J.C."/>
        </authorList>
    </citation>
    <scope>NUCLEOTIDE SEQUENCE [LARGE SCALE GENOMIC DNA]</scope>
    <source>
        <strain evidence="7 8">SIR-1</strain>
    </source>
</reference>
<dbReference type="InterPro" id="IPR005144">
    <property type="entry name" value="ATP-cone_dom"/>
</dbReference>
<feature type="compositionally biased region" description="Low complexity" evidence="5">
    <location>
        <begin position="217"/>
        <end position="235"/>
    </location>
</feature>
<evidence type="ECO:0000259" key="6">
    <source>
        <dbReference type="PROSITE" id="PS51161"/>
    </source>
</evidence>
<evidence type="ECO:0000256" key="3">
    <source>
        <dbReference type="ARBA" id="ARBA00022840"/>
    </source>
</evidence>
<dbReference type="GO" id="GO:0005524">
    <property type="term" value="F:ATP binding"/>
    <property type="evidence" value="ECO:0007669"/>
    <property type="project" value="UniProtKB-UniRule"/>
</dbReference>
<keyword evidence="3 4" id="KW-0067">ATP-binding</keyword>
<accession>A6G9U3</accession>
<keyword evidence="8" id="KW-1185">Reference proteome</keyword>
<keyword evidence="4" id="KW-0804">Transcription</keyword>
<name>A6G9U3_9BACT</name>
<dbReference type="Proteomes" id="UP000005801">
    <property type="component" value="Unassembled WGS sequence"/>
</dbReference>
<evidence type="ECO:0000313" key="7">
    <source>
        <dbReference type="EMBL" id="EDM77379.1"/>
    </source>
</evidence>
<gene>
    <name evidence="4" type="primary">nrdR</name>
    <name evidence="7" type="ORF">PPSIR1_09915</name>
</gene>
<dbReference type="EMBL" id="ABCS01000047">
    <property type="protein sequence ID" value="EDM77379.1"/>
    <property type="molecule type" value="Genomic_DNA"/>
</dbReference>
<dbReference type="GO" id="GO:0003677">
    <property type="term" value="F:DNA binding"/>
    <property type="evidence" value="ECO:0007669"/>
    <property type="project" value="UniProtKB-KW"/>
</dbReference>
<feature type="compositionally biased region" description="Basic and acidic residues" evidence="5">
    <location>
        <begin position="153"/>
        <end position="172"/>
    </location>
</feature>
<evidence type="ECO:0000256" key="4">
    <source>
        <dbReference type="HAMAP-Rule" id="MF_00440"/>
    </source>
</evidence>
<dbReference type="PROSITE" id="PS51161">
    <property type="entry name" value="ATP_CONE"/>
    <property type="match status" value="1"/>
</dbReference>
<keyword evidence="4" id="KW-0238">DNA-binding</keyword>
<protein>
    <recommendedName>
        <fullName evidence="4">Transcriptional repressor NrdR</fullName>
    </recommendedName>
</protein>
<feature type="compositionally biased region" description="Basic and acidic residues" evidence="5">
    <location>
        <begin position="204"/>
        <end position="216"/>
    </location>
</feature>
<dbReference type="Pfam" id="PF03477">
    <property type="entry name" value="ATP-cone"/>
    <property type="match status" value="1"/>
</dbReference>
<keyword evidence="1 4" id="KW-0547">Nucleotide-binding</keyword>
<feature type="region of interest" description="Disordered" evidence="5">
    <location>
        <begin position="129"/>
        <end position="235"/>
    </location>
</feature>
<dbReference type="HAMAP" id="MF_00440">
    <property type="entry name" value="NrdR"/>
    <property type="match status" value="1"/>
</dbReference>
<keyword evidence="2" id="KW-0479">Metal-binding</keyword>
<dbReference type="eggNOG" id="COG1327">
    <property type="taxonomic scope" value="Bacteria"/>
</dbReference>
<comment type="similarity">
    <text evidence="4">Belongs to the NrdR family.</text>
</comment>
<organism evidence="7 8">
    <name type="scientific">Plesiocystis pacifica SIR-1</name>
    <dbReference type="NCBI Taxonomy" id="391625"/>
    <lineage>
        <taxon>Bacteria</taxon>
        <taxon>Pseudomonadati</taxon>
        <taxon>Myxococcota</taxon>
        <taxon>Polyangia</taxon>
        <taxon>Nannocystales</taxon>
        <taxon>Nannocystaceae</taxon>
        <taxon>Plesiocystis</taxon>
    </lineage>
</organism>
<dbReference type="STRING" id="391625.PPSIR1_09915"/>
<evidence type="ECO:0000256" key="2">
    <source>
        <dbReference type="ARBA" id="ARBA00022771"/>
    </source>
</evidence>
<dbReference type="AlphaFoldDB" id="A6G9U3"/>
<feature type="compositionally biased region" description="Basic residues" evidence="5">
    <location>
        <begin position="186"/>
        <end position="203"/>
    </location>
</feature>
<keyword evidence="2" id="KW-0863">Zinc-finger</keyword>
<evidence type="ECO:0000256" key="1">
    <source>
        <dbReference type="ARBA" id="ARBA00022741"/>
    </source>
</evidence>
<dbReference type="GO" id="GO:0045892">
    <property type="term" value="P:negative regulation of DNA-templated transcription"/>
    <property type="evidence" value="ECO:0007669"/>
    <property type="project" value="UniProtKB-UniRule"/>
</dbReference>
<sequence>MCNECGHRFTTRERIDETLPMVLKRTGERQPFDRNKIRRGLDIACRKRGISSEGLDRIVQQIETWASTKGDREIDSEEIGERIMHHLYALDQVAYVRFVSVYRSFDSIAEFEQLLREMQKAERVNIEGQRTLFPDAGPRGTPLGAAARIGRRSRTDASAKDGKDGKDGKAASDESPAAAEGEVKAKAKKKPRRSRARKAKAKAKAKDAPEHEHEAAVADATTTPEVATPEAAGTN</sequence>
<evidence type="ECO:0000256" key="5">
    <source>
        <dbReference type="SAM" id="MobiDB-lite"/>
    </source>
</evidence>
<dbReference type="PANTHER" id="PTHR30455">
    <property type="entry name" value="TRANSCRIPTIONAL REPRESSOR NRDR"/>
    <property type="match status" value="1"/>
</dbReference>
<comment type="caution">
    <text evidence="4">Lacks conserved residue(s) required for the propagation of feature annotation.</text>
</comment>
<comment type="caution">
    <text evidence="7">The sequence shown here is derived from an EMBL/GenBank/DDBJ whole genome shotgun (WGS) entry which is preliminary data.</text>
</comment>